<reference evidence="1 2" key="1">
    <citation type="journal article" date="2017" name="Front. Microbiol.">
        <title>Genomics reveals a unique clone of Burkholderia cenocepacia harbouring an actively excising novel genomic island.</title>
        <authorList>
            <person name="Patil P."/>
            <person name="Mali S."/>
            <person name="Midha S."/>
            <person name="Gautam V."/>
            <person name="Dash L."/>
            <person name="Kumar S."/>
            <person name="Shastri J."/>
            <person name="Singhal L."/>
            <person name="Patil P.B."/>
        </authorList>
    </citation>
    <scope>NUCLEOTIDE SEQUENCE [LARGE SCALE GENOMIC DNA]</scope>
    <source>
        <strain evidence="1 2">BC-19</strain>
    </source>
</reference>
<evidence type="ECO:0008006" key="3">
    <source>
        <dbReference type="Google" id="ProtNLM"/>
    </source>
</evidence>
<protein>
    <recommendedName>
        <fullName evidence="3">Transposase</fullName>
    </recommendedName>
</protein>
<reference evidence="1 2" key="2">
    <citation type="journal article" date="2017" name="Front. Microbiol.">
        <title>Genomics Reveals a Unique Clone of Burkholderia cenocepacia Harboring an Actively Excising Novel Genomic Island.</title>
        <authorList>
            <person name="Patil P.P."/>
            <person name="Mali S."/>
            <person name="Midha S."/>
            <person name="Gautam V."/>
            <person name="Dash L."/>
            <person name="Kumar S."/>
            <person name="Shastri J."/>
            <person name="Singhal L."/>
            <person name="Patil P.B."/>
        </authorList>
    </citation>
    <scope>NUCLEOTIDE SEQUENCE [LARGE SCALE GENOMIC DNA]</scope>
    <source>
        <strain evidence="1 2">BC-19</strain>
    </source>
</reference>
<proteinExistence type="predicted"/>
<evidence type="ECO:0000313" key="2">
    <source>
        <dbReference type="Proteomes" id="UP000191686"/>
    </source>
</evidence>
<name>A0ABD4UFJ1_9BURK</name>
<sequence length="100" mass="11610">MAGRAPRGRSTSDFSDGGFGRQFFVAFFRFGERPTSDFPFRSLDLRFHRASDVIRQVWDATIATLFAQMPAVFTDHASPRAVIRRDKNARRTRRQMQRKV</sequence>
<accession>A0ABD4UFJ1</accession>
<dbReference type="RefSeq" id="WP_156908309.1">
    <property type="nucleotide sequence ID" value="NZ_CAJPCV010000015.1"/>
</dbReference>
<organism evidence="1 2">
    <name type="scientific">Burkholderia cenocepacia</name>
    <dbReference type="NCBI Taxonomy" id="95486"/>
    <lineage>
        <taxon>Bacteria</taxon>
        <taxon>Pseudomonadati</taxon>
        <taxon>Pseudomonadota</taxon>
        <taxon>Betaproteobacteria</taxon>
        <taxon>Burkholderiales</taxon>
        <taxon>Burkholderiaceae</taxon>
        <taxon>Burkholderia</taxon>
        <taxon>Burkholderia cepacia complex</taxon>
    </lineage>
</organism>
<dbReference type="AlphaFoldDB" id="A0ABD4UFJ1"/>
<dbReference type="EMBL" id="JYMX02000012">
    <property type="protein sequence ID" value="MCW3713057.1"/>
    <property type="molecule type" value="Genomic_DNA"/>
</dbReference>
<comment type="caution">
    <text evidence="1">The sequence shown here is derived from an EMBL/GenBank/DDBJ whole genome shotgun (WGS) entry which is preliminary data.</text>
</comment>
<dbReference type="Proteomes" id="UP000191686">
    <property type="component" value="Unassembled WGS sequence"/>
</dbReference>
<gene>
    <name evidence="1" type="ORF">UE95_017335</name>
</gene>
<evidence type="ECO:0000313" key="1">
    <source>
        <dbReference type="EMBL" id="MCW3713057.1"/>
    </source>
</evidence>